<evidence type="ECO:0000313" key="1">
    <source>
        <dbReference type="EMBL" id="MBB5661091.1"/>
    </source>
</evidence>
<accession>A0A7W9A427</accession>
<comment type="caution">
    <text evidence="1">The sequence shown here is derived from an EMBL/GenBank/DDBJ whole genome shotgun (WGS) entry which is preliminary data.</text>
</comment>
<dbReference type="AlphaFoldDB" id="A0A7W9A427"/>
<keyword evidence="2" id="KW-1185">Reference proteome</keyword>
<evidence type="ECO:0000313" key="2">
    <source>
        <dbReference type="Proteomes" id="UP000548978"/>
    </source>
</evidence>
<organism evidence="1 2">
    <name type="scientific">Brevundimonas halotolerans</name>
    <dbReference type="NCBI Taxonomy" id="69670"/>
    <lineage>
        <taxon>Bacteria</taxon>
        <taxon>Pseudomonadati</taxon>
        <taxon>Pseudomonadota</taxon>
        <taxon>Alphaproteobacteria</taxon>
        <taxon>Caulobacterales</taxon>
        <taxon>Caulobacteraceae</taxon>
        <taxon>Brevundimonas</taxon>
    </lineage>
</organism>
<proteinExistence type="predicted"/>
<reference evidence="1 2" key="1">
    <citation type="submission" date="2020-08" db="EMBL/GenBank/DDBJ databases">
        <title>Genomic Encyclopedia of Type Strains, Phase IV (KMG-IV): sequencing the most valuable type-strain genomes for metagenomic binning, comparative biology and taxonomic classification.</title>
        <authorList>
            <person name="Goeker M."/>
        </authorList>
    </citation>
    <scope>NUCLEOTIDE SEQUENCE [LARGE SCALE GENOMIC DNA]</scope>
    <source>
        <strain evidence="1 2">DSM 24448</strain>
    </source>
</reference>
<dbReference type="RefSeq" id="WP_123288330.1">
    <property type="nucleotide sequence ID" value="NZ_JACIJB010000007.1"/>
</dbReference>
<dbReference type="Proteomes" id="UP000548978">
    <property type="component" value="Unassembled WGS sequence"/>
</dbReference>
<name>A0A7W9A427_9CAUL</name>
<protein>
    <submittedName>
        <fullName evidence="1">Uncharacterized protein</fullName>
    </submittedName>
</protein>
<gene>
    <name evidence="1" type="ORF">FHS65_001849</name>
</gene>
<dbReference type="EMBL" id="JACIJB010000007">
    <property type="protein sequence ID" value="MBB5661091.1"/>
    <property type="molecule type" value="Genomic_DNA"/>
</dbReference>
<sequence length="274" mass="30477">MNTITTDIDTTEHKPIEQLANLASKPVEAEAATDEDDQFDLVEQEVLACQKDVQARIQATNKYAADSRKRLDAILGKVLGFGQRWLKQDGWNLNDAYRRRAIDPTPIDGNHFLQLTYLLTGNDDLEKTRKYEGKTVPKFNKGVTLAKYAGALRLMDEEGVTPEAVPAYIENFAIKHPGYGKRLIGMLALDRERNGTGPRDMFVNKAAQLDKAATAAIQSFDFMDTTWKDEIVAKPREFALAWGVVVDGQFFHGGQIDKSEARAKTAALKSVEAS</sequence>